<dbReference type="HOGENOM" id="CLU_393041_0_0_1"/>
<evidence type="ECO:0008006" key="6">
    <source>
        <dbReference type="Google" id="ProtNLM"/>
    </source>
</evidence>
<reference evidence="4 5" key="1">
    <citation type="journal article" date="2008" name="Nature">
        <title>The Phaeodactylum genome reveals the evolutionary history of diatom genomes.</title>
        <authorList>
            <person name="Bowler C."/>
            <person name="Allen A.E."/>
            <person name="Badger J.H."/>
            <person name="Grimwood J."/>
            <person name="Jabbari K."/>
            <person name="Kuo A."/>
            <person name="Maheswari U."/>
            <person name="Martens C."/>
            <person name="Maumus F."/>
            <person name="Otillar R.P."/>
            <person name="Rayko E."/>
            <person name="Salamov A."/>
            <person name="Vandepoele K."/>
            <person name="Beszteri B."/>
            <person name="Gruber A."/>
            <person name="Heijde M."/>
            <person name="Katinka M."/>
            <person name="Mock T."/>
            <person name="Valentin K."/>
            <person name="Verret F."/>
            <person name="Berges J.A."/>
            <person name="Brownlee C."/>
            <person name="Cadoret J.P."/>
            <person name="Chiovitti A."/>
            <person name="Choi C.J."/>
            <person name="Coesel S."/>
            <person name="De Martino A."/>
            <person name="Detter J.C."/>
            <person name="Durkin C."/>
            <person name="Falciatore A."/>
            <person name="Fournet J."/>
            <person name="Haruta M."/>
            <person name="Huysman M.J."/>
            <person name="Jenkins B.D."/>
            <person name="Jiroutova K."/>
            <person name="Jorgensen R.E."/>
            <person name="Joubert Y."/>
            <person name="Kaplan A."/>
            <person name="Kroger N."/>
            <person name="Kroth P.G."/>
            <person name="La Roche J."/>
            <person name="Lindquist E."/>
            <person name="Lommer M."/>
            <person name="Martin-Jezequel V."/>
            <person name="Lopez P.J."/>
            <person name="Lucas S."/>
            <person name="Mangogna M."/>
            <person name="McGinnis K."/>
            <person name="Medlin L.K."/>
            <person name="Montsant A."/>
            <person name="Oudot-Le Secq M.P."/>
            <person name="Napoli C."/>
            <person name="Obornik M."/>
            <person name="Parker M.S."/>
            <person name="Petit J.L."/>
            <person name="Porcel B.M."/>
            <person name="Poulsen N."/>
            <person name="Robison M."/>
            <person name="Rychlewski L."/>
            <person name="Rynearson T.A."/>
            <person name="Schmutz J."/>
            <person name="Shapiro H."/>
            <person name="Siaut M."/>
            <person name="Stanley M."/>
            <person name="Sussman M.R."/>
            <person name="Taylor A.R."/>
            <person name="Vardi A."/>
            <person name="von Dassow P."/>
            <person name="Vyverman W."/>
            <person name="Willis A."/>
            <person name="Wyrwicz L.S."/>
            <person name="Rokhsar D.S."/>
            <person name="Weissenbach J."/>
            <person name="Armbrust E.V."/>
            <person name="Green B.R."/>
            <person name="Van de Peer Y."/>
            <person name="Grigoriev I.V."/>
        </authorList>
    </citation>
    <scope>NUCLEOTIDE SEQUENCE [LARGE SCALE GENOMIC DNA]</scope>
    <source>
        <strain evidence="4 5">CCAP 1055/1</strain>
    </source>
</reference>
<dbReference type="AlphaFoldDB" id="B7G2U5"/>
<dbReference type="InterPro" id="IPR052420">
    <property type="entry name" value="Espin/Espin-like"/>
</dbReference>
<dbReference type="GO" id="GO:0005737">
    <property type="term" value="C:cytoplasm"/>
    <property type="evidence" value="ECO:0007669"/>
    <property type="project" value="TreeGrafter"/>
</dbReference>
<sequence length="702" mass="77445">MLHSIAEQRQKRELPPLFWYMELGEWEKASDRVRRHPREVKTWATLRTKNNTDEPAPLPSSASIASYATKASSSSGTKRLALHHSCFKLRTAGSCPVASKASEDPYVQVCRFILMLLRLYPEAAGQRESRHGCLPLHLACFASCAPRADDDTLHNNSNHSRNATSPSAIAKAPVARPNMIARRIASDATSATTDTNLSAVHAEETYTGNMADKQIRRDHTVHVDPNVSVSTKKHLLISSKREEMAVQVLNALLDAYPKAIRTDSEGGRLPLHTACAGRATPRVIATLVTAYPSAARHRNKDGFLPLHLTAHWGVAHPNVVVTLLKAYPDATVGRNRWERTPLEEALCMAGENGRPHQAAMVRALRKHPSYWQRATAEIIQGTRRLRQPGSNVVDVDESLPSNDSTSLEEQRQGHFAHGHNPLVDQVEQEHSKKPAGKLSPEAAKKKPMDHKLDELIRQHDWDAVIRRVETNPLEVETELAVMTRGGFLSCSGVTPLYYACERQPPVAVVQALIHAHPLAVLTRAMPGGSLPLHVACTWHASPDIIWALLAADQGAAKVTDELGNVALHSALFSGADVRVIQALVQADPEAVLSRNHQGSRPADIGKRLRHENRKMVLPVLQTTKAHLLASHRRSRSSGTLEDIAQQAEELNQRQGTPLGTPQSLHRLAKDFPKEGNPNLHTDEEQAIEVSYGAQEKKELMWV</sequence>
<dbReference type="eggNOG" id="ENOG502SI86">
    <property type="taxonomic scope" value="Eukaryota"/>
</dbReference>
<dbReference type="InterPro" id="IPR002110">
    <property type="entry name" value="Ankyrin_rpt"/>
</dbReference>
<feature type="region of interest" description="Disordered" evidence="3">
    <location>
        <begin position="425"/>
        <end position="447"/>
    </location>
</feature>
<gene>
    <name evidence="4" type="ORF">PHATRDRAFT_47203</name>
</gene>
<dbReference type="GO" id="GO:0051017">
    <property type="term" value="P:actin filament bundle assembly"/>
    <property type="evidence" value="ECO:0007669"/>
    <property type="project" value="TreeGrafter"/>
</dbReference>
<reference evidence="5" key="2">
    <citation type="submission" date="2008-08" db="EMBL/GenBank/DDBJ databases">
        <authorList>
            <consortium name="Diatom Consortium"/>
            <person name="Grigoriev I."/>
            <person name="Grimwood J."/>
            <person name="Kuo A."/>
            <person name="Otillar R.P."/>
            <person name="Salamov A."/>
            <person name="Detter J.C."/>
            <person name="Lindquist E."/>
            <person name="Shapiro H."/>
            <person name="Lucas S."/>
            <person name="Glavina del Rio T."/>
            <person name="Pitluck S."/>
            <person name="Rokhsar D."/>
            <person name="Bowler C."/>
        </authorList>
    </citation>
    <scope>GENOME REANNOTATION</scope>
    <source>
        <strain evidence="5">CCAP 1055/1</strain>
    </source>
</reference>
<feature type="region of interest" description="Disordered" evidence="3">
    <location>
        <begin position="152"/>
        <end position="172"/>
    </location>
</feature>
<feature type="region of interest" description="Disordered" evidence="3">
    <location>
        <begin position="386"/>
        <end position="413"/>
    </location>
</feature>
<evidence type="ECO:0000256" key="1">
    <source>
        <dbReference type="ARBA" id="ARBA00022737"/>
    </source>
</evidence>
<dbReference type="KEGG" id="pti:PHATRDRAFT_47203"/>
<dbReference type="InterPro" id="IPR036770">
    <property type="entry name" value="Ankyrin_rpt-contain_sf"/>
</dbReference>
<dbReference type="SMART" id="SM00248">
    <property type="entry name" value="ANK"/>
    <property type="match status" value="5"/>
</dbReference>
<dbReference type="InParanoid" id="B7G2U5"/>
<organism evidence="4 5">
    <name type="scientific">Phaeodactylum tricornutum (strain CCAP 1055/1)</name>
    <dbReference type="NCBI Taxonomy" id="556484"/>
    <lineage>
        <taxon>Eukaryota</taxon>
        <taxon>Sar</taxon>
        <taxon>Stramenopiles</taxon>
        <taxon>Ochrophyta</taxon>
        <taxon>Bacillariophyta</taxon>
        <taxon>Bacillariophyceae</taxon>
        <taxon>Bacillariophycidae</taxon>
        <taxon>Naviculales</taxon>
        <taxon>Phaeodactylaceae</taxon>
        <taxon>Phaeodactylum</taxon>
    </lineage>
</organism>
<keyword evidence="1" id="KW-0677">Repeat</keyword>
<evidence type="ECO:0000256" key="2">
    <source>
        <dbReference type="ARBA" id="ARBA00023043"/>
    </source>
</evidence>
<dbReference type="PANTHER" id="PTHR24153">
    <property type="entry name" value="ESPIN"/>
    <property type="match status" value="1"/>
</dbReference>
<feature type="compositionally biased region" description="Polar residues" evidence="3">
    <location>
        <begin position="154"/>
        <end position="167"/>
    </location>
</feature>
<dbReference type="SUPFAM" id="SSF48403">
    <property type="entry name" value="Ankyrin repeat"/>
    <property type="match status" value="1"/>
</dbReference>
<dbReference type="OrthoDB" id="43346at2759"/>
<accession>B7G2U5</accession>
<proteinExistence type="predicted"/>
<keyword evidence="5" id="KW-1185">Reference proteome</keyword>
<dbReference type="PaxDb" id="2850-Phatr47203"/>
<keyword evidence="2" id="KW-0040">ANK repeat</keyword>
<dbReference type="RefSeq" id="XP_002181445.1">
    <property type="nucleotide sequence ID" value="XM_002181409.1"/>
</dbReference>
<evidence type="ECO:0000256" key="3">
    <source>
        <dbReference type="SAM" id="MobiDB-lite"/>
    </source>
</evidence>
<evidence type="ECO:0000313" key="4">
    <source>
        <dbReference type="EMBL" id="EEC47368.1"/>
    </source>
</evidence>
<protein>
    <recommendedName>
        <fullName evidence="6">Ankyrin repeat protein</fullName>
    </recommendedName>
</protein>
<evidence type="ECO:0000313" key="5">
    <source>
        <dbReference type="Proteomes" id="UP000000759"/>
    </source>
</evidence>
<dbReference type="GeneID" id="7202190"/>
<dbReference type="Gene3D" id="1.25.40.20">
    <property type="entry name" value="Ankyrin repeat-containing domain"/>
    <property type="match status" value="2"/>
</dbReference>
<name>B7G2U5_PHATC</name>
<dbReference type="EMBL" id="CM000614">
    <property type="protein sequence ID" value="EEC47368.1"/>
    <property type="molecule type" value="Genomic_DNA"/>
</dbReference>
<dbReference type="PANTHER" id="PTHR24153:SF8">
    <property type="entry name" value="FORKED, ISOFORM F"/>
    <property type="match status" value="1"/>
</dbReference>
<dbReference type="GO" id="GO:0051015">
    <property type="term" value="F:actin filament binding"/>
    <property type="evidence" value="ECO:0007669"/>
    <property type="project" value="TreeGrafter"/>
</dbReference>
<dbReference type="Proteomes" id="UP000000759">
    <property type="component" value="Chromosome 12"/>
</dbReference>